<dbReference type="SUPFAM" id="SSF56821">
    <property type="entry name" value="Prismane protein-like"/>
    <property type="match status" value="1"/>
</dbReference>
<feature type="binding site" evidence="8">
    <location>
        <position position="397"/>
    </location>
    <ligand>
        <name>hybrid [4Fe-2O-2S] cluster</name>
        <dbReference type="ChEBI" id="CHEBI:60519"/>
    </ligand>
</feature>
<feature type="binding site" evidence="8">
    <location>
        <position position="362"/>
    </location>
    <ligand>
        <name>hybrid [4Fe-2O-2S] cluster</name>
        <dbReference type="ChEBI" id="CHEBI:60519"/>
    </ligand>
</feature>
<comment type="similarity">
    <text evidence="8">Belongs to the HCP family.</text>
</comment>
<dbReference type="PANTHER" id="PTHR30109">
    <property type="entry name" value="HYDROXYLAMINE REDUCTASE"/>
    <property type="match status" value="1"/>
</dbReference>
<feature type="binding site" evidence="8">
    <location>
        <position position="337"/>
    </location>
    <ligand>
        <name>hybrid [4Fe-2O-2S] cluster</name>
        <dbReference type="ChEBI" id="CHEBI:60519"/>
    </ligand>
</feature>
<evidence type="ECO:0000256" key="4">
    <source>
        <dbReference type="ARBA" id="ARBA00023002"/>
    </source>
</evidence>
<dbReference type="GO" id="GO:0005737">
    <property type="term" value="C:cytoplasm"/>
    <property type="evidence" value="ECO:0007669"/>
    <property type="project" value="UniProtKB-SubCell"/>
</dbReference>
<evidence type="ECO:0000256" key="5">
    <source>
        <dbReference type="ARBA" id="ARBA00023004"/>
    </source>
</evidence>
<evidence type="ECO:0000256" key="6">
    <source>
        <dbReference type="ARBA" id="ARBA00023014"/>
    </source>
</evidence>
<dbReference type="NCBIfam" id="TIGR01703">
    <property type="entry name" value="hybrid_clust"/>
    <property type="match status" value="1"/>
</dbReference>
<feature type="binding site" evidence="8">
    <location>
        <position position="147"/>
    </location>
    <ligand>
        <name>hybrid [4Fe-2O-2S] cluster</name>
        <dbReference type="ChEBI" id="CHEBI:60519"/>
    </ligand>
</feature>
<dbReference type="InterPro" id="IPR016100">
    <property type="entry name" value="Prismane_a-bundle"/>
</dbReference>
<keyword evidence="5 8" id="KW-0408">Iron</keyword>
<organism evidence="9 10">
    <name type="scientific">Bacteroides faecalis</name>
    <dbReference type="NCBI Taxonomy" id="2447885"/>
    <lineage>
        <taxon>Bacteria</taxon>
        <taxon>Pseudomonadati</taxon>
        <taxon>Bacteroidota</taxon>
        <taxon>Bacteroidia</taxon>
        <taxon>Bacteroidales</taxon>
        <taxon>Bacteroidaceae</taxon>
        <taxon>Bacteroides</taxon>
    </lineage>
</organism>
<comment type="function">
    <text evidence="8">Catalyzes the reduction of hydroxylamine to form NH(3) and H(2)O.</text>
</comment>
<dbReference type="CDD" id="cd01914">
    <property type="entry name" value="HCP"/>
    <property type="match status" value="1"/>
</dbReference>
<name>A0A401M1R8_9BACE</name>
<dbReference type="InterPro" id="IPR011254">
    <property type="entry name" value="Prismane-like_sf"/>
</dbReference>
<evidence type="ECO:0000256" key="1">
    <source>
        <dbReference type="ARBA" id="ARBA00004496"/>
    </source>
</evidence>
<feature type="binding site" evidence="8">
    <location>
        <position position="171"/>
    </location>
    <ligand>
        <name>hybrid [4Fe-2O-2S] cluster</name>
        <dbReference type="ChEBI" id="CHEBI:60519"/>
    </ligand>
</feature>
<evidence type="ECO:0000256" key="7">
    <source>
        <dbReference type="ARBA" id="ARBA00051350"/>
    </source>
</evidence>
<reference evidence="9 10" key="1">
    <citation type="submission" date="2018-10" db="EMBL/GenBank/DDBJ databases">
        <title>Draft Genome Sequence of Bacteroides sp. KCTC 15687.</title>
        <authorList>
            <person name="Yu S.Y."/>
            <person name="Kim J.S."/>
            <person name="Oh B.S."/>
            <person name="Park S.H."/>
            <person name="Kang S.W."/>
            <person name="Park J.E."/>
            <person name="Choi S.H."/>
            <person name="Han K.I."/>
            <person name="Lee K.C."/>
            <person name="Eom M.K."/>
            <person name="Suh M.K."/>
            <person name="Lee D.H."/>
            <person name="Yoon H."/>
            <person name="Kim B."/>
            <person name="Yang S.J."/>
            <person name="Lee J.S."/>
            <person name="Lee J.H."/>
        </authorList>
    </citation>
    <scope>NUCLEOTIDE SEQUENCE [LARGE SCALE GENOMIC DNA]</scope>
    <source>
        <strain evidence="9 10">KCTC 15687</strain>
    </source>
</reference>
<dbReference type="GO" id="GO:0050418">
    <property type="term" value="F:hydroxylamine reductase activity"/>
    <property type="evidence" value="ECO:0007669"/>
    <property type="project" value="UniProtKB-UniRule"/>
</dbReference>
<dbReference type="FunFam" id="1.20.1270.20:FF:000001">
    <property type="entry name" value="Hydroxylamine reductase"/>
    <property type="match status" value="1"/>
</dbReference>
<comment type="cofactor">
    <cofactor evidence="8">
        <name>hybrid [4Fe-2O-2S] cluster</name>
        <dbReference type="ChEBI" id="CHEBI:60519"/>
    </cofactor>
    <text evidence="8">Binds 1 hybrid [4Fe-2O-2S] cluster.</text>
</comment>
<dbReference type="EC" id="1.7.99.1" evidence="8"/>
<keyword evidence="3 8" id="KW-0479">Metal-binding</keyword>
<dbReference type="Proteomes" id="UP000288079">
    <property type="component" value="Unassembled WGS sequence"/>
</dbReference>
<dbReference type="HAMAP" id="MF_00069">
    <property type="entry name" value="Hydroxylam_reduct"/>
    <property type="match status" value="1"/>
</dbReference>
<comment type="subcellular location">
    <subcellularLocation>
        <location evidence="1 8">Cytoplasm</location>
    </subcellularLocation>
</comment>
<dbReference type="FunFam" id="3.40.50.2030:FF:000001">
    <property type="entry name" value="Hydroxylamine reductase"/>
    <property type="match status" value="1"/>
</dbReference>
<protein>
    <recommendedName>
        <fullName evidence="8">Hydroxylamine reductase</fullName>
        <ecNumber evidence="8">1.7.99.1</ecNumber>
    </recommendedName>
    <alternativeName>
        <fullName evidence="8">Hybrid-cluster protein</fullName>
        <shortName evidence="8">HCP</shortName>
    </alternativeName>
    <alternativeName>
        <fullName evidence="8">Prismane protein</fullName>
    </alternativeName>
</protein>
<feature type="modified residue" description="Cysteine persulfide" evidence="8">
    <location>
        <position position="309"/>
    </location>
</feature>
<proteinExistence type="inferred from homology"/>
<evidence type="ECO:0000256" key="8">
    <source>
        <dbReference type="HAMAP-Rule" id="MF_00069"/>
    </source>
</evidence>
<gene>
    <name evidence="8 9" type="primary">hcp</name>
    <name evidence="9" type="ORF">KGMB02408_45900</name>
</gene>
<dbReference type="Gene3D" id="3.40.50.2030">
    <property type="match status" value="2"/>
</dbReference>
<dbReference type="InterPro" id="IPR016099">
    <property type="entry name" value="Prismane-like_a/b-sand"/>
</dbReference>
<keyword evidence="2 8" id="KW-0963">Cytoplasm</keyword>
<dbReference type="FunFam" id="3.40.50.2030:FF:000002">
    <property type="entry name" value="Hydroxylamine reductase"/>
    <property type="match status" value="1"/>
</dbReference>
<dbReference type="AlphaFoldDB" id="A0A401M1R8"/>
<dbReference type="PANTHER" id="PTHR30109:SF0">
    <property type="entry name" value="HYDROXYLAMINE REDUCTASE"/>
    <property type="match status" value="1"/>
</dbReference>
<evidence type="ECO:0000313" key="9">
    <source>
        <dbReference type="EMBL" id="GCB37645.1"/>
    </source>
</evidence>
<evidence type="ECO:0000256" key="2">
    <source>
        <dbReference type="ARBA" id="ARBA00022490"/>
    </source>
</evidence>
<dbReference type="InterPro" id="IPR010048">
    <property type="entry name" value="Hydroxylam_reduct"/>
</dbReference>
<feature type="binding site" description="via persulfide group" evidence="8">
    <location>
        <position position="309"/>
    </location>
    <ligand>
        <name>hybrid [4Fe-2O-2S] cluster</name>
        <dbReference type="ChEBI" id="CHEBI:60519"/>
    </ligand>
</feature>
<accession>A0A401M1R8</accession>
<evidence type="ECO:0000256" key="3">
    <source>
        <dbReference type="ARBA" id="ARBA00022723"/>
    </source>
</evidence>
<dbReference type="GO" id="GO:0046872">
    <property type="term" value="F:metal ion binding"/>
    <property type="evidence" value="ECO:0007669"/>
    <property type="project" value="UniProtKB-KW"/>
</dbReference>
<comment type="caution">
    <text evidence="9">The sequence shown here is derived from an EMBL/GenBank/DDBJ whole genome shotgun (WGS) entry which is preliminary data.</text>
</comment>
<dbReference type="Gene3D" id="1.20.1270.20">
    <property type="match status" value="1"/>
</dbReference>
<keyword evidence="4 8" id="KW-0560">Oxidoreductase</keyword>
<feature type="binding site" evidence="8">
    <location>
        <position position="399"/>
    </location>
    <ligand>
        <name>hybrid [4Fe-2O-2S] cluster</name>
        <dbReference type="ChEBI" id="CHEBI:60519"/>
    </ligand>
</feature>
<dbReference type="NCBIfam" id="NF003658">
    <property type="entry name" value="PRK05290.1"/>
    <property type="match status" value="1"/>
</dbReference>
<keyword evidence="6 8" id="KW-0411">Iron-sulfur</keyword>
<comment type="caution">
    <text evidence="8">Lacks conserved residue(s) required for the propagation of feature annotation.</text>
</comment>
<dbReference type="EMBL" id="BHWB01000032">
    <property type="protein sequence ID" value="GCB37645.1"/>
    <property type="molecule type" value="Genomic_DNA"/>
</dbReference>
<evidence type="ECO:0000313" key="10">
    <source>
        <dbReference type="Proteomes" id="UP000288079"/>
    </source>
</evidence>
<comment type="catalytic activity">
    <reaction evidence="7 8">
        <text>A + NH4(+) + H2O = hydroxylamine + AH2 + H(+)</text>
        <dbReference type="Rhea" id="RHEA:22052"/>
        <dbReference type="ChEBI" id="CHEBI:13193"/>
        <dbReference type="ChEBI" id="CHEBI:15377"/>
        <dbReference type="ChEBI" id="CHEBI:15378"/>
        <dbReference type="ChEBI" id="CHEBI:15429"/>
        <dbReference type="ChEBI" id="CHEBI:17499"/>
        <dbReference type="ChEBI" id="CHEBI:28938"/>
        <dbReference type="EC" id="1.7.99.1"/>
    </reaction>
</comment>
<sequence length="454" mass="50233">MQLKRELAQNVTIENAPDECLWDGKEDEFEEKALTVGVLRTSNEDIRSLKELVHYGLKGMAAYVEHAHNLGYESPEIFAFMQHALAQLTRNDITVDELIQLTMETGKHGVSAMAQLDTANTNSYGNPEITEVNIGVRKNPGILISGHDLKDLEELLQQTEGTGVDIYTHSEMLPAHYYPQLKKYKHLAGNYGNAWWKQKEEFESFNGPILFTSNCIVPPRANANYKDRIYITGACGLEGAHYIPERKDGKPKDFSALIAHAKQCQPPIAIENGTLVGGFAHAQVTALADKVVEAVKSGAIRKFFVMAGCDGRMKSREYYTEFAGKLPKDTVILTAGCAKYRYNKLPLGDINGIPRVLDAGQCNDSYSLAVIALKLKEIFGLEDINKLPIVYNIAWYEQKAVIVLLALLALGVKNIHLGPTLPAFLSPNVKNVLIEQFGIGGISSVDEDVMKFMS</sequence>
<dbReference type="GO" id="GO:0004601">
    <property type="term" value="F:peroxidase activity"/>
    <property type="evidence" value="ECO:0007669"/>
    <property type="project" value="TreeGrafter"/>
</dbReference>
<dbReference type="InterPro" id="IPR004137">
    <property type="entry name" value="HCP/CODH"/>
</dbReference>
<keyword evidence="10" id="KW-1185">Reference proteome</keyword>
<dbReference type="Pfam" id="PF03063">
    <property type="entry name" value="Prismane"/>
    <property type="match status" value="1"/>
</dbReference>
<dbReference type="GO" id="GO:0042542">
    <property type="term" value="P:response to hydrogen peroxide"/>
    <property type="evidence" value="ECO:0007669"/>
    <property type="project" value="TreeGrafter"/>
</dbReference>
<feature type="binding site" evidence="8">
    <location>
        <position position="215"/>
    </location>
    <ligand>
        <name>hybrid [4Fe-2O-2S] cluster</name>
        <dbReference type="ChEBI" id="CHEBI:60519"/>
    </ligand>
</feature>
<dbReference type="GO" id="GO:0051536">
    <property type="term" value="F:iron-sulfur cluster binding"/>
    <property type="evidence" value="ECO:0007669"/>
    <property type="project" value="UniProtKB-UniRule"/>
</dbReference>